<proteinExistence type="inferred from homology"/>
<dbReference type="InterPro" id="IPR015943">
    <property type="entry name" value="WD40/YVTN_repeat-like_dom_sf"/>
</dbReference>
<comment type="similarity">
    <text evidence="1">Belongs to the KCTD3 family.</text>
</comment>
<dbReference type="EMBL" id="CP092624">
    <property type="protein sequence ID" value="UMM31947.1"/>
    <property type="molecule type" value="Genomic_DNA"/>
</dbReference>
<dbReference type="Pfam" id="PF02214">
    <property type="entry name" value="BTB_2"/>
    <property type="match status" value="1"/>
</dbReference>
<keyword evidence="4" id="KW-0677">Repeat</keyword>
<dbReference type="Gene3D" id="2.130.10.10">
    <property type="entry name" value="YVTN repeat-like/Quinoprotein amine dehydrogenase"/>
    <property type="match status" value="1"/>
</dbReference>
<dbReference type="Gene3D" id="1.10.287.110">
    <property type="entry name" value="DnaJ domain"/>
    <property type="match status" value="1"/>
</dbReference>
<dbReference type="InterPro" id="IPR000210">
    <property type="entry name" value="BTB/POZ_dom"/>
</dbReference>
<evidence type="ECO:0008006" key="10">
    <source>
        <dbReference type="Google" id="ProtNLM"/>
    </source>
</evidence>
<dbReference type="PANTHER" id="PTHR15859">
    <property type="entry name" value="SETA BINDING PROTEIN 1"/>
    <property type="match status" value="1"/>
</dbReference>
<accession>A0AAE9JJC6</accession>
<keyword evidence="3" id="KW-0853">WD repeat</keyword>
<evidence type="ECO:0000256" key="1">
    <source>
        <dbReference type="ARBA" id="ARBA00009572"/>
    </source>
</evidence>
<dbReference type="SUPFAM" id="SSF46565">
    <property type="entry name" value="Chaperone J-domain"/>
    <property type="match status" value="1"/>
</dbReference>
<dbReference type="PROSITE" id="PS00636">
    <property type="entry name" value="DNAJ_1"/>
    <property type="match status" value="1"/>
</dbReference>
<evidence type="ECO:0000259" key="6">
    <source>
        <dbReference type="PROSITE" id="PS50076"/>
    </source>
</evidence>
<sequence>MPLKPGANPYKILDLEKGCTEKEIQKAYRAQCLKWHPDKNLDNKEEAERKFIEAKEAFDFLYDKEKRAEYDKGEEKIRVAQENYSKRMAEADGVRRKLIEELEKRESEFNGGKRHADAPMTAAQQAKKKKTEQRNFKEEIEAIRRQLEKEVNEEVRQKNTLMKAEREKHQKNRERTTPQLLVKWKVAQGGQDYSEEDIRKIFSNFGPISNISSAISKKERRKRIVEFEAGTNAWGAELETGDSWMPELTCEWIQPPVGTVKKSEPSSAKPSTGSNLEHMSKMAQSPCTSSSSFSNEPGFDYIVNLNVGGRIFATSCNTLSWIPDSFFTSLLSGRMNSVRDASGAIFIDRDPDVFRVILNYLRTKQVDLGGLKVATLKHEALFFGLTPLIRRLTLCEELSSTSCGSVYFCGMIPPPDMPLENLPNEKSRSPMYSESNESKKPSGGSPRHRVHSKKQSSDMSKYIKNELTELAKSKSLPDRDTEPLKVRMIRAHICSIVVAYSYFVCVYRVTEWNTYILLWKSPRTRTYVTHIAVNTKIAATVAERLVAVAFADDTIGLWHIDDEGKTEKKGLFSMNVSIDNLFFVGTQMVALSKSGKVGIWHSATQNWQAQDIQPISCYDTAGSSLILGCANGSMNHIDMQKFPLRMKDNDLLVTELFRDPNGDTITSLSVFLTPKTSACGNWIEIAYGTSNGVVNLILQHPETAGHQPVLFQSYNIHNSPVVRVSLNTAYLISVCSEYNHVRSWNVTRFRGMINTQPGTVPLASFKVLTLDSTDETTDKQYNHPGPYGDQDSEQVLVQRVIPNAQKLFVRLASTGERICTVDSVEDSPITAFCVHELDGQKLGSRLRKHLFCGNGNGSVQVWDLTSALDQFHLKNGSNPGHQVNPPAAANQADLIKTQLTQSPRSLISLSNYSGGPTPQELLDVIDDNDICCSTPALSRCPSTAFQ</sequence>
<feature type="compositionally biased region" description="Polar residues" evidence="5">
    <location>
        <begin position="265"/>
        <end position="280"/>
    </location>
</feature>
<dbReference type="InterPro" id="IPR036322">
    <property type="entry name" value="WD40_repeat_dom_sf"/>
</dbReference>
<feature type="domain" description="J" evidence="6">
    <location>
        <begin position="8"/>
        <end position="74"/>
    </location>
</feature>
<dbReference type="CDD" id="cd18363">
    <property type="entry name" value="BTB_POZ_KCTD3-like"/>
    <property type="match status" value="1"/>
</dbReference>
<dbReference type="PRINTS" id="PR00625">
    <property type="entry name" value="JDOMAIN"/>
</dbReference>
<dbReference type="Proteomes" id="UP000829354">
    <property type="component" value="Chromosome V"/>
</dbReference>
<evidence type="ECO:0000313" key="9">
    <source>
        <dbReference type="Proteomes" id="UP000829354"/>
    </source>
</evidence>
<dbReference type="FunFam" id="3.30.710.10:FF:000038">
    <property type="entry name" value="BTB/POZ domain-containing protein KCTD3 isoform X1"/>
    <property type="match status" value="1"/>
</dbReference>
<dbReference type="SUPFAM" id="SSF54695">
    <property type="entry name" value="POZ domain"/>
    <property type="match status" value="1"/>
</dbReference>
<dbReference type="SMART" id="SM00225">
    <property type="entry name" value="BTB"/>
    <property type="match status" value="1"/>
</dbReference>
<dbReference type="Gene3D" id="3.30.70.330">
    <property type="match status" value="1"/>
</dbReference>
<feature type="region of interest" description="Disordered" evidence="5">
    <location>
        <begin position="258"/>
        <end position="280"/>
    </location>
</feature>
<keyword evidence="9" id="KW-1185">Reference proteome</keyword>
<evidence type="ECO:0000256" key="3">
    <source>
        <dbReference type="ARBA" id="ARBA00022574"/>
    </source>
</evidence>
<dbReference type="InterPro" id="IPR047876">
    <property type="entry name" value="SHKBP1/KCTD3"/>
</dbReference>
<dbReference type="SUPFAM" id="SSF50978">
    <property type="entry name" value="WD40 repeat-like"/>
    <property type="match status" value="1"/>
</dbReference>
<evidence type="ECO:0000259" key="7">
    <source>
        <dbReference type="PROSITE" id="PS50097"/>
    </source>
</evidence>
<dbReference type="InterPro" id="IPR011333">
    <property type="entry name" value="SKP1/BTB/POZ_sf"/>
</dbReference>
<organism evidence="8 9">
    <name type="scientific">Caenorhabditis briggsae</name>
    <dbReference type="NCBI Taxonomy" id="6238"/>
    <lineage>
        <taxon>Eukaryota</taxon>
        <taxon>Metazoa</taxon>
        <taxon>Ecdysozoa</taxon>
        <taxon>Nematoda</taxon>
        <taxon>Chromadorea</taxon>
        <taxon>Rhabditida</taxon>
        <taxon>Rhabditina</taxon>
        <taxon>Rhabditomorpha</taxon>
        <taxon>Rhabditoidea</taxon>
        <taxon>Rhabditidae</taxon>
        <taxon>Peloderinae</taxon>
        <taxon>Caenorhabditis</taxon>
    </lineage>
</organism>
<evidence type="ECO:0000313" key="8">
    <source>
        <dbReference type="EMBL" id="UMM31947.1"/>
    </source>
</evidence>
<dbReference type="CDD" id="cd12429">
    <property type="entry name" value="RRM_DNAJC17"/>
    <property type="match status" value="1"/>
</dbReference>
<gene>
    <name evidence="8" type="ORF">L5515_005938</name>
</gene>
<protein>
    <recommendedName>
        <fullName evidence="10">J domain-containing protein</fullName>
    </recommendedName>
</protein>
<name>A0AAE9JJC6_CAEBR</name>
<dbReference type="InterPro" id="IPR034254">
    <property type="entry name" value="DNAJC17_RRM"/>
</dbReference>
<dbReference type="Gene3D" id="3.30.710.10">
    <property type="entry name" value="Potassium Channel Kv1.1, Chain A"/>
    <property type="match status" value="1"/>
</dbReference>
<feature type="region of interest" description="Disordered" evidence="5">
    <location>
        <begin position="419"/>
        <end position="459"/>
    </location>
</feature>
<evidence type="ECO:0000256" key="5">
    <source>
        <dbReference type="SAM" id="MobiDB-lite"/>
    </source>
</evidence>
<dbReference type="InterPro" id="IPR036869">
    <property type="entry name" value="J_dom_sf"/>
</dbReference>
<dbReference type="CDD" id="cd06257">
    <property type="entry name" value="DnaJ"/>
    <property type="match status" value="1"/>
</dbReference>
<evidence type="ECO:0000256" key="2">
    <source>
        <dbReference type="ARBA" id="ARBA00022553"/>
    </source>
</evidence>
<dbReference type="InterPro" id="IPR003131">
    <property type="entry name" value="T1-type_BTB"/>
</dbReference>
<dbReference type="PROSITE" id="PS50097">
    <property type="entry name" value="BTB"/>
    <property type="match status" value="1"/>
</dbReference>
<keyword evidence="2" id="KW-0597">Phosphoprotein</keyword>
<evidence type="ECO:0000256" key="4">
    <source>
        <dbReference type="ARBA" id="ARBA00022737"/>
    </source>
</evidence>
<dbReference type="SMART" id="SM00271">
    <property type="entry name" value="DnaJ"/>
    <property type="match status" value="1"/>
</dbReference>
<dbReference type="PROSITE" id="PS50076">
    <property type="entry name" value="DNAJ_2"/>
    <property type="match status" value="1"/>
</dbReference>
<dbReference type="InterPro" id="IPR012677">
    <property type="entry name" value="Nucleotide-bd_a/b_plait_sf"/>
</dbReference>
<dbReference type="InterPro" id="IPR001623">
    <property type="entry name" value="DnaJ_domain"/>
</dbReference>
<dbReference type="PANTHER" id="PTHR15859:SF1">
    <property type="entry name" value="BTB DOMAIN-CONTAINING PROTEIN"/>
    <property type="match status" value="1"/>
</dbReference>
<dbReference type="InterPro" id="IPR018253">
    <property type="entry name" value="DnaJ_domain_CS"/>
</dbReference>
<reference evidence="8 9" key="1">
    <citation type="submission" date="2022-04" db="EMBL/GenBank/DDBJ databases">
        <title>Chromosome-level reference genomes for two strains of Caenorhabditis briggsae: an improved platform for comparative genomics.</title>
        <authorList>
            <person name="Stevens L."/>
            <person name="Andersen E."/>
        </authorList>
    </citation>
    <scope>NUCLEOTIDE SEQUENCE [LARGE SCALE GENOMIC DNA]</scope>
    <source>
        <strain evidence="8">VX34</strain>
        <tissue evidence="8">Whole-organism</tissue>
    </source>
</reference>
<dbReference type="AlphaFoldDB" id="A0AAE9JJC6"/>
<dbReference type="GO" id="GO:0051260">
    <property type="term" value="P:protein homooligomerization"/>
    <property type="evidence" value="ECO:0007669"/>
    <property type="project" value="InterPro"/>
</dbReference>
<dbReference type="Pfam" id="PF00226">
    <property type="entry name" value="DnaJ"/>
    <property type="match status" value="1"/>
</dbReference>
<feature type="domain" description="BTB" evidence="7">
    <location>
        <begin position="299"/>
        <end position="370"/>
    </location>
</feature>
<feature type="region of interest" description="Disordered" evidence="5">
    <location>
        <begin position="106"/>
        <end position="134"/>
    </location>
</feature>